<feature type="region of interest" description="Disordered" evidence="1">
    <location>
        <begin position="1"/>
        <end position="20"/>
    </location>
</feature>
<dbReference type="OrthoDB" id="568118at2759"/>
<keyword evidence="3" id="KW-1185">Reference proteome</keyword>
<dbReference type="AlphaFoldDB" id="A0A830HBX7"/>
<evidence type="ECO:0000313" key="3">
    <source>
        <dbReference type="Proteomes" id="UP000660262"/>
    </source>
</evidence>
<proteinExistence type="predicted"/>
<dbReference type="Proteomes" id="UP000660262">
    <property type="component" value="Unassembled WGS sequence"/>
</dbReference>
<name>A0A830HBX7_9CHLO</name>
<protein>
    <submittedName>
        <fullName evidence="2">Uncharacterized protein</fullName>
    </submittedName>
</protein>
<reference evidence="2" key="1">
    <citation type="submission" date="2020-10" db="EMBL/GenBank/DDBJ databases">
        <title>Unveiling of a novel bifunctional photoreceptor, Dualchrome1, isolated from a cosmopolitan green alga.</title>
        <authorList>
            <person name="Suzuki S."/>
            <person name="Kawachi M."/>
        </authorList>
    </citation>
    <scope>NUCLEOTIDE SEQUENCE</scope>
    <source>
        <strain evidence="2">NIES 2893</strain>
    </source>
</reference>
<gene>
    <name evidence="2" type="ORF">PPROV_000184600</name>
</gene>
<sequence length="156" mass="16863">MALTTRVMRMQSQSQSQSQGVRCRTCTTMSSSTQRSRHLKKKNELNSSLALLASLVITVTPAAAHAVSIFEGNYADPKHPGCARAIASNGVVSGTDGTPGCENGEPQRPWNLSGKIFEDEKKIFIDFSPKGGPKDLTGEWVGNGVRFPDGNVWKKL</sequence>
<feature type="compositionally biased region" description="Low complexity" evidence="1">
    <location>
        <begin position="11"/>
        <end position="20"/>
    </location>
</feature>
<comment type="caution">
    <text evidence="2">The sequence shown here is derived from an EMBL/GenBank/DDBJ whole genome shotgun (WGS) entry which is preliminary data.</text>
</comment>
<evidence type="ECO:0000313" key="2">
    <source>
        <dbReference type="EMBL" id="GHP03091.1"/>
    </source>
</evidence>
<accession>A0A830HBX7</accession>
<dbReference type="EMBL" id="BNJQ01000004">
    <property type="protein sequence ID" value="GHP03091.1"/>
    <property type="molecule type" value="Genomic_DNA"/>
</dbReference>
<evidence type="ECO:0000256" key="1">
    <source>
        <dbReference type="SAM" id="MobiDB-lite"/>
    </source>
</evidence>
<organism evidence="2 3">
    <name type="scientific">Pycnococcus provasolii</name>
    <dbReference type="NCBI Taxonomy" id="41880"/>
    <lineage>
        <taxon>Eukaryota</taxon>
        <taxon>Viridiplantae</taxon>
        <taxon>Chlorophyta</taxon>
        <taxon>Pseudoscourfieldiophyceae</taxon>
        <taxon>Pseudoscourfieldiales</taxon>
        <taxon>Pycnococcaceae</taxon>
        <taxon>Pycnococcus</taxon>
    </lineage>
</organism>